<name>A0A223S3M6_9ACTN</name>
<dbReference type="EMBL" id="CP022753">
    <property type="protein sequence ID" value="ASU82736.1"/>
    <property type="molecule type" value="Genomic_DNA"/>
</dbReference>
<dbReference type="AlphaFoldDB" id="A0A223S3M6"/>
<protein>
    <submittedName>
        <fullName evidence="1">Uncharacterized protein</fullName>
    </submittedName>
</protein>
<reference evidence="1 2" key="1">
    <citation type="submission" date="2017-08" db="EMBL/GenBank/DDBJ databases">
        <title>The complete genome sequence of Nocardiopsis gilva YIM 90087.</title>
        <authorList>
            <person name="Yin M."/>
            <person name="Tang S."/>
        </authorList>
    </citation>
    <scope>NUCLEOTIDE SEQUENCE [LARGE SCALE GENOMIC DNA]</scope>
    <source>
        <strain evidence="1 2">YIM 90087</strain>
    </source>
</reference>
<evidence type="ECO:0000313" key="1">
    <source>
        <dbReference type="EMBL" id="ASU82736.1"/>
    </source>
</evidence>
<dbReference type="OrthoDB" id="3434578at2"/>
<dbReference type="Proteomes" id="UP000215005">
    <property type="component" value="Chromosome"/>
</dbReference>
<proteinExistence type="predicted"/>
<accession>A0A223S3M6</accession>
<dbReference type="KEGG" id="ngv:CDO52_08020"/>
<gene>
    <name evidence="1" type="ORF">CDO52_08020</name>
</gene>
<sequence>MPDYIDFCRVALRHEADWEITYDKSEDKPFQARHRVHHDLVITCADLTVFDTALANARTPAPALNGTRQ</sequence>
<evidence type="ECO:0000313" key="2">
    <source>
        <dbReference type="Proteomes" id="UP000215005"/>
    </source>
</evidence>
<organism evidence="1 2">
    <name type="scientific">Nocardiopsis gilva YIM 90087</name>
    <dbReference type="NCBI Taxonomy" id="1235441"/>
    <lineage>
        <taxon>Bacteria</taxon>
        <taxon>Bacillati</taxon>
        <taxon>Actinomycetota</taxon>
        <taxon>Actinomycetes</taxon>
        <taxon>Streptosporangiales</taxon>
        <taxon>Nocardiopsidaceae</taxon>
        <taxon>Nocardiopsis</taxon>
    </lineage>
</organism>
<keyword evidence="2" id="KW-1185">Reference proteome</keyword>
<dbReference type="RefSeq" id="WP_017617280.1">
    <property type="nucleotide sequence ID" value="NZ_ANBG01000065.1"/>
</dbReference>